<dbReference type="GO" id="GO:0008270">
    <property type="term" value="F:zinc ion binding"/>
    <property type="evidence" value="ECO:0007669"/>
    <property type="project" value="UniProtKB-KW"/>
</dbReference>
<dbReference type="Proteomes" id="UP000035909">
    <property type="component" value="Unassembled WGS sequence"/>
</dbReference>
<evidence type="ECO:0000313" key="6">
    <source>
        <dbReference type="Proteomes" id="UP000035909"/>
    </source>
</evidence>
<reference evidence="5 6" key="1">
    <citation type="submission" date="2015-05" db="EMBL/GenBank/DDBJ databases">
        <title>Photobacterium galathea sp. nov.</title>
        <authorList>
            <person name="Machado H."/>
            <person name="Gram L."/>
        </authorList>
    </citation>
    <scope>NUCLEOTIDE SEQUENCE [LARGE SCALE GENOMIC DNA]</scope>
    <source>
        <strain evidence="5 6">DSM 22954</strain>
    </source>
</reference>
<keyword evidence="6" id="KW-1185">Reference proteome</keyword>
<dbReference type="PROSITE" id="PS01358">
    <property type="entry name" value="ZF_RANBP2_1"/>
    <property type="match status" value="1"/>
</dbReference>
<evidence type="ECO:0000256" key="2">
    <source>
        <dbReference type="ARBA" id="ARBA00022771"/>
    </source>
</evidence>
<sequence length="104" mass="11417">MDDIWCEVYRAANVLEAHSLKGMLESSRIPVRLQGESLSAAAGELPADVLEVGIWVPQSCLIPAARLLSAYEQAEQPGWCCPRCGEQNGAQFELCWQCGHDRDA</sequence>
<dbReference type="InterPro" id="IPR018551">
    <property type="entry name" value="DUF2007"/>
</dbReference>
<dbReference type="Pfam" id="PF24463">
    <property type="entry name" value="DUF7577"/>
    <property type="match status" value="1"/>
</dbReference>
<dbReference type="EMBL" id="LDOU01000024">
    <property type="protein sequence ID" value="KLV05755.1"/>
    <property type="molecule type" value="Genomic_DNA"/>
</dbReference>
<dbReference type="PATRIC" id="fig|320778.3.peg.4578"/>
<evidence type="ECO:0000256" key="1">
    <source>
        <dbReference type="ARBA" id="ARBA00022723"/>
    </source>
</evidence>
<dbReference type="RefSeq" id="WP_047887275.1">
    <property type="nucleotide sequence ID" value="NZ_CP071325.1"/>
</dbReference>
<feature type="domain" description="RanBP2-type" evidence="4">
    <location>
        <begin position="79"/>
        <end position="98"/>
    </location>
</feature>
<gene>
    <name evidence="5" type="ORF">ABT57_21310</name>
</gene>
<dbReference type="OrthoDB" id="9814654at2"/>
<keyword evidence="1" id="KW-0479">Metal-binding</keyword>
<dbReference type="AlphaFoldDB" id="A0A0J1H1S6"/>
<comment type="caution">
    <text evidence="5">The sequence shown here is derived from an EMBL/GenBank/DDBJ whole genome shotgun (WGS) entry which is preliminary data.</text>
</comment>
<dbReference type="InterPro" id="IPR055999">
    <property type="entry name" value="DUF7577"/>
</dbReference>
<evidence type="ECO:0000259" key="4">
    <source>
        <dbReference type="PROSITE" id="PS01358"/>
    </source>
</evidence>
<organism evidence="5 6">
    <name type="scientific">Photobacterium ganghwense</name>
    <dbReference type="NCBI Taxonomy" id="320778"/>
    <lineage>
        <taxon>Bacteria</taxon>
        <taxon>Pseudomonadati</taxon>
        <taxon>Pseudomonadota</taxon>
        <taxon>Gammaproteobacteria</taxon>
        <taxon>Vibrionales</taxon>
        <taxon>Vibrionaceae</taxon>
        <taxon>Photobacterium</taxon>
    </lineage>
</organism>
<evidence type="ECO:0000256" key="3">
    <source>
        <dbReference type="ARBA" id="ARBA00022833"/>
    </source>
</evidence>
<keyword evidence="3" id="KW-0862">Zinc</keyword>
<protein>
    <recommendedName>
        <fullName evidence="4">RanBP2-type domain-containing protein</fullName>
    </recommendedName>
</protein>
<name>A0A0J1H1S6_9GAMM</name>
<proteinExistence type="predicted"/>
<keyword evidence="2" id="KW-0863">Zinc-finger</keyword>
<evidence type="ECO:0000313" key="5">
    <source>
        <dbReference type="EMBL" id="KLV05755.1"/>
    </source>
</evidence>
<dbReference type="STRING" id="320778.ABT57_21310"/>
<accession>A0A0J1H1S6</accession>
<dbReference type="Pfam" id="PF09413">
    <property type="entry name" value="DUF2007"/>
    <property type="match status" value="1"/>
</dbReference>
<dbReference type="InterPro" id="IPR001876">
    <property type="entry name" value="Znf_RanBP2"/>
</dbReference>